<evidence type="ECO:0000256" key="5">
    <source>
        <dbReference type="ARBA" id="ARBA00022840"/>
    </source>
</evidence>
<comment type="cofactor">
    <cofactor evidence="6">
        <name>Mg(2+)</name>
        <dbReference type="ChEBI" id="CHEBI:18420"/>
    </cofactor>
    <cofactor evidence="6">
        <name>Mn(2+)</name>
        <dbReference type="ChEBI" id="CHEBI:29035"/>
    </cofactor>
    <text evidence="6">Mg(2+). Can also accept Mn(2+).</text>
</comment>
<dbReference type="Gene3D" id="3.30.420.40">
    <property type="match status" value="2"/>
</dbReference>
<organism evidence="8 9">
    <name type="scientific">Sphaerisporangium corydalis</name>
    <dbReference type="NCBI Taxonomy" id="1441875"/>
    <lineage>
        <taxon>Bacteria</taxon>
        <taxon>Bacillati</taxon>
        <taxon>Actinomycetota</taxon>
        <taxon>Actinomycetes</taxon>
        <taxon>Streptosporangiales</taxon>
        <taxon>Streptosporangiaceae</taxon>
        <taxon>Sphaerisporangium</taxon>
    </lineage>
</organism>
<feature type="active site" description="Proton donor/acceptor" evidence="6">
    <location>
        <position position="124"/>
    </location>
</feature>
<dbReference type="InterPro" id="IPR004372">
    <property type="entry name" value="Ac/propionate_kinase"/>
</dbReference>
<keyword evidence="6" id="KW-0963">Cytoplasm</keyword>
<evidence type="ECO:0000313" key="8">
    <source>
        <dbReference type="EMBL" id="MFC4589683.1"/>
    </source>
</evidence>
<evidence type="ECO:0000256" key="7">
    <source>
        <dbReference type="RuleBase" id="RU003835"/>
    </source>
</evidence>
<dbReference type="GO" id="GO:0016301">
    <property type="term" value="F:kinase activity"/>
    <property type="evidence" value="ECO:0007669"/>
    <property type="project" value="UniProtKB-KW"/>
</dbReference>
<gene>
    <name evidence="6" type="primary">ackA</name>
    <name evidence="8" type="ORF">ACFO8L_26590</name>
</gene>
<dbReference type="CDD" id="cd24010">
    <property type="entry name" value="ASKHA_NBD_AcK_PK"/>
    <property type="match status" value="1"/>
</dbReference>
<dbReference type="RefSeq" id="WP_262848069.1">
    <property type="nucleotide sequence ID" value="NZ_JANZYP010000070.1"/>
</dbReference>
<dbReference type="PRINTS" id="PR00471">
    <property type="entry name" value="ACETATEKNASE"/>
</dbReference>
<keyword evidence="4 6" id="KW-0418">Kinase</keyword>
<comment type="catalytic activity">
    <reaction evidence="6">
        <text>acetate + ATP = acetyl phosphate + ADP</text>
        <dbReference type="Rhea" id="RHEA:11352"/>
        <dbReference type="ChEBI" id="CHEBI:22191"/>
        <dbReference type="ChEBI" id="CHEBI:30089"/>
        <dbReference type="ChEBI" id="CHEBI:30616"/>
        <dbReference type="ChEBI" id="CHEBI:456216"/>
        <dbReference type="EC" id="2.7.2.1"/>
    </reaction>
</comment>
<name>A0ABV9EJP4_9ACTN</name>
<evidence type="ECO:0000256" key="3">
    <source>
        <dbReference type="ARBA" id="ARBA00022741"/>
    </source>
</evidence>
<comment type="pathway">
    <text evidence="6">Metabolic intermediate biosynthesis; acetyl-CoA biosynthesis; acetyl-CoA from acetate: step 1/2.</text>
</comment>
<dbReference type="NCBIfam" id="TIGR00016">
    <property type="entry name" value="ackA"/>
    <property type="match status" value="1"/>
</dbReference>
<feature type="binding site" evidence="6">
    <location>
        <position position="357"/>
    </location>
    <ligand>
        <name>Mg(2+)</name>
        <dbReference type="ChEBI" id="CHEBI:18420"/>
    </ligand>
</feature>
<evidence type="ECO:0000256" key="2">
    <source>
        <dbReference type="ARBA" id="ARBA00022679"/>
    </source>
</evidence>
<feature type="binding site" evidence="6">
    <location>
        <position position="13"/>
    </location>
    <ligand>
        <name>ATP</name>
        <dbReference type="ChEBI" id="CHEBI:30616"/>
    </ligand>
</feature>
<dbReference type="PANTHER" id="PTHR21060:SF15">
    <property type="entry name" value="ACETATE KINASE-RELATED"/>
    <property type="match status" value="1"/>
</dbReference>
<dbReference type="InterPro" id="IPR023865">
    <property type="entry name" value="Aliphatic_acid_kinase_CS"/>
</dbReference>
<dbReference type="EMBL" id="JBHSFN010000017">
    <property type="protein sequence ID" value="MFC4589683.1"/>
    <property type="molecule type" value="Genomic_DNA"/>
</dbReference>
<comment type="function">
    <text evidence="6">Catalyzes the formation of acetyl phosphate from acetate and ATP. Can also catalyze the reverse reaction.</text>
</comment>
<accession>A0ABV9EJP4</accession>
<dbReference type="SUPFAM" id="SSF53067">
    <property type="entry name" value="Actin-like ATPase domain"/>
    <property type="match status" value="2"/>
</dbReference>
<keyword evidence="6" id="KW-0479">Metal-binding</keyword>
<comment type="caution">
    <text evidence="8">The sequence shown here is derived from an EMBL/GenBank/DDBJ whole genome shotgun (WGS) entry which is preliminary data.</text>
</comment>
<evidence type="ECO:0000256" key="1">
    <source>
        <dbReference type="ARBA" id="ARBA00008748"/>
    </source>
</evidence>
<reference evidence="9" key="1">
    <citation type="journal article" date="2019" name="Int. J. Syst. Evol. Microbiol.">
        <title>The Global Catalogue of Microorganisms (GCM) 10K type strain sequencing project: providing services to taxonomists for standard genome sequencing and annotation.</title>
        <authorList>
            <consortium name="The Broad Institute Genomics Platform"/>
            <consortium name="The Broad Institute Genome Sequencing Center for Infectious Disease"/>
            <person name="Wu L."/>
            <person name="Ma J."/>
        </authorList>
    </citation>
    <scope>NUCLEOTIDE SEQUENCE [LARGE SCALE GENOMIC DNA]</scope>
    <source>
        <strain evidence="9">CCUG 49560</strain>
    </source>
</reference>
<dbReference type="InterPro" id="IPR043129">
    <property type="entry name" value="ATPase_NBD"/>
</dbReference>
<keyword evidence="9" id="KW-1185">Reference proteome</keyword>
<dbReference type="PROSITE" id="PS01075">
    <property type="entry name" value="ACETATE_KINASE_1"/>
    <property type="match status" value="1"/>
</dbReference>
<dbReference type="PANTHER" id="PTHR21060">
    <property type="entry name" value="ACETATE KINASE"/>
    <property type="match status" value="1"/>
</dbReference>
<dbReference type="EC" id="2.7.2.1" evidence="6"/>
<feature type="binding site" evidence="6">
    <location>
        <begin position="183"/>
        <end position="187"/>
    </location>
    <ligand>
        <name>ATP</name>
        <dbReference type="ChEBI" id="CHEBI:30616"/>
    </ligand>
</feature>
<feature type="binding site" evidence="6">
    <location>
        <begin position="256"/>
        <end position="258"/>
    </location>
    <ligand>
        <name>ATP</name>
        <dbReference type="ChEBI" id="CHEBI:30616"/>
    </ligand>
</feature>
<comment type="subunit">
    <text evidence="6">Homodimer.</text>
</comment>
<comment type="subcellular location">
    <subcellularLocation>
        <location evidence="6">Cytoplasm</location>
    </subcellularLocation>
</comment>
<feature type="site" description="Transition state stabilizer" evidence="6">
    <location>
        <position position="156"/>
    </location>
</feature>
<keyword evidence="5 6" id="KW-0067">ATP-binding</keyword>
<keyword evidence="3 6" id="KW-0547">Nucleotide-binding</keyword>
<feature type="site" description="Transition state stabilizer" evidence="6">
    <location>
        <position position="216"/>
    </location>
</feature>
<dbReference type="InterPro" id="IPR000890">
    <property type="entry name" value="Aliphatic_acid_kin_short-chain"/>
</dbReference>
<sequence length="375" mass="39833">MILVINSGSSSVKYQLVDLDGPTRIKSGKVERVGEPDSGVPDHEAALQRVADEVSMDSGDLTAIGHRVVHGGPWFTGPVLITDEVVKRIEEAVPLAPLHNPANLAGIEETRRLRPDLPQVAVFDTAFHSTMPDAARTYAIDREVAERYGVRRYGFHGTSTAYVSRVAAEMIGRPGTANVIVLHLGNGASASAVSAGRCVDTSMGMTPMEGLVMGTRPGDLDPGVIFHLIREGMTPDEVESMLNHRAGLHGLSGDNDMRTVIERVAAGDADAALAYAVYCHRLRKYIGAYCAVLGTVHVIAFTGGVGENSAQVRRNVLAGLEPMGIRLDPLRNVSVTGARVVSAGDSAVTVAVVPTDEELEIARETDGVLARTKSE</sequence>
<feature type="binding site" evidence="6">
    <location>
        <position position="67"/>
    </location>
    <ligand>
        <name>substrate</name>
    </ligand>
</feature>
<dbReference type="HAMAP" id="MF_00020">
    <property type="entry name" value="Acetate_kinase"/>
    <property type="match status" value="1"/>
</dbReference>
<dbReference type="Pfam" id="PF00871">
    <property type="entry name" value="Acetate_kinase"/>
    <property type="match status" value="1"/>
</dbReference>
<dbReference type="Proteomes" id="UP001595891">
    <property type="component" value="Unassembled WGS sequence"/>
</dbReference>
<evidence type="ECO:0000313" key="9">
    <source>
        <dbReference type="Proteomes" id="UP001595891"/>
    </source>
</evidence>
<proteinExistence type="inferred from homology"/>
<keyword evidence="2 6" id="KW-0808">Transferase</keyword>
<dbReference type="PROSITE" id="PS01076">
    <property type="entry name" value="ACETATE_KINASE_2"/>
    <property type="match status" value="1"/>
</dbReference>
<evidence type="ECO:0000256" key="6">
    <source>
        <dbReference type="HAMAP-Rule" id="MF_00020"/>
    </source>
</evidence>
<feature type="binding site" evidence="6">
    <location>
        <begin position="304"/>
        <end position="308"/>
    </location>
    <ligand>
        <name>ATP</name>
        <dbReference type="ChEBI" id="CHEBI:30616"/>
    </ligand>
</feature>
<keyword evidence="6" id="KW-0460">Magnesium</keyword>
<protein>
    <recommendedName>
        <fullName evidence="6">Acetate kinase</fullName>
        <ecNumber evidence="6">2.7.2.1</ecNumber>
    </recommendedName>
    <alternativeName>
        <fullName evidence="6">Acetokinase</fullName>
    </alternativeName>
</protein>
<feature type="binding site" evidence="6">
    <location>
        <position position="6"/>
    </location>
    <ligand>
        <name>Mg(2+)</name>
        <dbReference type="ChEBI" id="CHEBI:18420"/>
    </ligand>
</feature>
<comment type="similarity">
    <text evidence="1 6 7">Belongs to the acetokinase family.</text>
</comment>
<dbReference type="PIRSF" id="PIRSF000722">
    <property type="entry name" value="Acetate_prop_kin"/>
    <property type="match status" value="1"/>
</dbReference>
<evidence type="ECO:0000256" key="4">
    <source>
        <dbReference type="ARBA" id="ARBA00022777"/>
    </source>
</evidence>